<dbReference type="RefSeq" id="WP_418159599.1">
    <property type="nucleotide sequence ID" value="NZ_JBBLZC010000010.1"/>
</dbReference>
<dbReference type="Proteomes" id="UP001375743">
    <property type="component" value="Unassembled WGS sequence"/>
</dbReference>
<name>A0ABU8XRC1_9PROT</name>
<feature type="region of interest" description="Disordered" evidence="1">
    <location>
        <begin position="119"/>
        <end position="152"/>
    </location>
</feature>
<comment type="caution">
    <text evidence="2">The sequence shown here is derived from an EMBL/GenBank/DDBJ whole genome shotgun (WGS) entry which is preliminary data.</text>
</comment>
<organism evidence="2 3">
    <name type="scientific">Benzoatithermus flavus</name>
    <dbReference type="NCBI Taxonomy" id="3108223"/>
    <lineage>
        <taxon>Bacteria</taxon>
        <taxon>Pseudomonadati</taxon>
        <taxon>Pseudomonadota</taxon>
        <taxon>Alphaproteobacteria</taxon>
        <taxon>Geminicoccales</taxon>
        <taxon>Geminicoccaceae</taxon>
        <taxon>Benzoatithermus</taxon>
    </lineage>
</organism>
<feature type="compositionally biased region" description="Basic and acidic residues" evidence="1">
    <location>
        <begin position="127"/>
        <end position="140"/>
    </location>
</feature>
<sequence>MVDLDRLERVLIRAALARRSITYGQLLGLFERKVTRITVAALCRDLGRVAERRAGESWPDLACLVVRKSDSLPGEGYFDSLRREGAYTGPSTGPGAEAFLRARQERAFAWAERAGAALLPWPEDEPERAPSTRSWSEEAQRPASVPEASRCR</sequence>
<keyword evidence="3" id="KW-1185">Reference proteome</keyword>
<evidence type="ECO:0000256" key="1">
    <source>
        <dbReference type="SAM" id="MobiDB-lite"/>
    </source>
</evidence>
<dbReference type="EMBL" id="JBBLZC010000010">
    <property type="protein sequence ID" value="MEK0083751.1"/>
    <property type="molecule type" value="Genomic_DNA"/>
</dbReference>
<gene>
    <name evidence="2" type="ORF">U1T56_11355</name>
</gene>
<reference evidence="2 3" key="1">
    <citation type="submission" date="2024-01" db="EMBL/GenBank/DDBJ databases">
        <title>Multi-omics insights into the function and evolution of sodium benzoate biodegradation pathways in Benzoatithermus flavus gen. nov., sp. nov. from hot spring.</title>
        <authorList>
            <person name="Hu C.-J."/>
            <person name="Li W.-J."/>
        </authorList>
    </citation>
    <scope>NUCLEOTIDE SEQUENCE [LARGE SCALE GENOMIC DNA]</scope>
    <source>
        <strain evidence="2 3">SYSU G07066</strain>
    </source>
</reference>
<accession>A0ABU8XRC1</accession>
<evidence type="ECO:0000313" key="2">
    <source>
        <dbReference type="EMBL" id="MEK0083751.1"/>
    </source>
</evidence>
<protein>
    <submittedName>
        <fullName evidence="2">Uncharacterized protein</fullName>
    </submittedName>
</protein>
<evidence type="ECO:0000313" key="3">
    <source>
        <dbReference type="Proteomes" id="UP001375743"/>
    </source>
</evidence>
<proteinExistence type="predicted"/>